<evidence type="ECO:0000256" key="5">
    <source>
        <dbReference type="SAM" id="SignalP"/>
    </source>
</evidence>
<evidence type="ECO:0000256" key="3">
    <source>
        <dbReference type="ARBA" id="ARBA00023004"/>
    </source>
</evidence>
<evidence type="ECO:0000259" key="6">
    <source>
        <dbReference type="PROSITE" id="PS51007"/>
    </source>
</evidence>
<dbReference type="RefSeq" id="WP_171625181.1">
    <property type="nucleotide sequence ID" value="NZ_JABBPG010000002.1"/>
</dbReference>
<evidence type="ECO:0000256" key="1">
    <source>
        <dbReference type="ARBA" id="ARBA00022617"/>
    </source>
</evidence>
<dbReference type="Pfam" id="PF06537">
    <property type="entry name" value="DHOR"/>
    <property type="match status" value="2"/>
</dbReference>
<keyword evidence="3 4" id="KW-0408">Iron</keyword>
<evidence type="ECO:0000256" key="4">
    <source>
        <dbReference type="PROSITE-ProRule" id="PRU00433"/>
    </source>
</evidence>
<feature type="signal peptide" evidence="5">
    <location>
        <begin position="1"/>
        <end position="25"/>
    </location>
</feature>
<dbReference type="GO" id="GO:0004130">
    <property type="term" value="F:cytochrome-c peroxidase activity"/>
    <property type="evidence" value="ECO:0007669"/>
    <property type="project" value="TreeGrafter"/>
</dbReference>
<feature type="domain" description="Cytochrome c" evidence="6">
    <location>
        <begin position="351"/>
        <end position="483"/>
    </location>
</feature>
<protein>
    <recommendedName>
        <fullName evidence="6">Cytochrome c domain-containing protein</fullName>
    </recommendedName>
</protein>
<accession>A0A849VDU1</accession>
<evidence type="ECO:0000313" key="7">
    <source>
        <dbReference type="EMBL" id="NOU50104.1"/>
    </source>
</evidence>
<dbReference type="Gene3D" id="1.10.760.10">
    <property type="entry name" value="Cytochrome c-like domain"/>
    <property type="match status" value="1"/>
</dbReference>
<dbReference type="GO" id="GO:0009055">
    <property type="term" value="F:electron transfer activity"/>
    <property type="evidence" value="ECO:0007669"/>
    <property type="project" value="InterPro"/>
</dbReference>
<dbReference type="GO" id="GO:0046872">
    <property type="term" value="F:metal ion binding"/>
    <property type="evidence" value="ECO:0007669"/>
    <property type="project" value="UniProtKB-KW"/>
</dbReference>
<dbReference type="InterPro" id="IPR009056">
    <property type="entry name" value="Cyt_c-like_dom"/>
</dbReference>
<dbReference type="InterPro" id="IPR051395">
    <property type="entry name" value="Cytochrome_c_Peroxidase/MauG"/>
</dbReference>
<sequence>MYLLHRLVVVLLACATTLYSAPQNALEFNSVQSPRAAIPVFSELELLPGGQATASRMVKRTFIHPAGNIPTIEQLDFWDGFSFFRDPWVASPAITSDRDGLGPLFNARSCKACHNDGGRGRLNRSGELASSALLFRLLKSDGVGVDKHYGGQLQPNAIRLSHHKLTKPVIGEGKVRVEYQILNGTYPDGSAYSLRKPIYHLEQLGYGKLEINTVLSARYAPAIYGMGLIDAISEQDLLSQQDLEDLNGDGIKTQYNMVINAQTGQRQIGRFGFKGLHATLEQQVAGAFVNDIGITNLIFPEEVCTDVQLMCRKAASVDPQGTLDIPKKLHDLTVYMNKTLAVPKARDLTSERAQQGRTLFYQLRCNSCHTPTYKTRSDYPIAALQGQQIYPYSDFALHDMGAELADQGIENLASGNQWRTPPLWGVGLQKRVQGFEAYLHDGRARTLEEAILWHGGEALQIKQHFMTLSAKQRSAVIYFLKQI</sequence>
<dbReference type="PROSITE" id="PS51007">
    <property type="entry name" value="CYTC"/>
    <property type="match status" value="1"/>
</dbReference>
<dbReference type="EMBL" id="JABBPG010000002">
    <property type="protein sequence ID" value="NOU50104.1"/>
    <property type="molecule type" value="Genomic_DNA"/>
</dbReference>
<name>A0A849VDU1_9GAMM</name>
<keyword evidence="5" id="KW-0732">Signal</keyword>
<dbReference type="SUPFAM" id="SSF46626">
    <property type="entry name" value="Cytochrome c"/>
    <property type="match status" value="1"/>
</dbReference>
<dbReference type="InterPro" id="IPR036909">
    <property type="entry name" value="Cyt_c-like_dom_sf"/>
</dbReference>
<evidence type="ECO:0000313" key="8">
    <source>
        <dbReference type="Proteomes" id="UP000586305"/>
    </source>
</evidence>
<reference evidence="7 8" key="1">
    <citation type="submission" date="2020-04" db="EMBL/GenBank/DDBJ databases">
        <title>Pseudoalteromonas caenipelagi sp. nov., isolated from a tidal flat.</title>
        <authorList>
            <person name="Park S."/>
            <person name="Yoon J.-H."/>
        </authorList>
    </citation>
    <scope>NUCLEOTIDE SEQUENCE [LARGE SCALE GENOMIC DNA]</scope>
    <source>
        <strain evidence="7 8">JBTF-M23</strain>
    </source>
</reference>
<keyword evidence="2 4" id="KW-0479">Metal-binding</keyword>
<keyword evidence="8" id="KW-1185">Reference proteome</keyword>
<dbReference type="InterPro" id="IPR010538">
    <property type="entry name" value="DHOR"/>
</dbReference>
<evidence type="ECO:0000256" key="2">
    <source>
        <dbReference type="ARBA" id="ARBA00022723"/>
    </source>
</evidence>
<dbReference type="GO" id="GO:0020037">
    <property type="term" value="F:heme binding"/>
    <property type="evidence" value="ECO:0007669"/>
    <property type="project" value="InterPro"/>
</dbReference>
<gene>
    <name evidence="7" type="ORF">HG263_06065</name>
</gene>
<organism evidence="7 8">
    <name type="scientific">Pseudoalteromonas caenipelagi</name>
    <dbReference type="NCBI Taxonomy" id="2726988"/>
    <lineage>
        <taxon>Bacteria</taxon>
        <taxon>Pseudomonadati</taxon>
        <taxon>Pseudomonadota</taxon>
        <taxon>Gammaproteobacteria</taxon>
        <taxon>Alteromonadales</taxon>
        <taxon>Pseudoalteromonadaceae</taxon>
        <taxon>Pseudoalteromonas</taxon>
    </lineage>
</organism>
<feature type="chain" id="PRO_5032713103" description="Cytochrome c domain-containing protein" evidence="5">
    <location>
        <begin position="26"/>
        <end position="483"/>
    </location>
</feature>
<dbReference type="PIRSF" id="PIRSF028099">
    <property type="entry name" value="DUF1111"/>
    <property type="match status" value="1"/>
</dbReference>
<proteinExistence type="predicted"/>
<dbReference type="PANTHER" id="PTHR30600">
    <property type="entry name" value="CYTOCHROME C PEROXIDASE-RELATED"/>
    <property type="match status" value="1"/>
</dbReference>
<dbReference type="AlphaFoldDB" id="A0A849VDU1"/>
<dbReference type="PANTHER" id="PTHR30600:SF4">
    <property type="entry name" value="CYTOCHROME C DOMAIN-CONTAINING PROTEIN"/>
    <property type="match status" value="1"/>
</dbReference>
<dbReference type="Proteomes" id="UP000586305">
    <property type="component" value="Unassembled WGS sequence"/>
</dbReference>
<comment type="caution">
    <text evidence="7">The sequence shown here is derived from an EMBL/GenBank/DDBJ whole genome shotgun (WGS) entry which is preliminary data.</text>
</comment>
<keyword evidence="1 4" id="KW-0349">Heme</keyword>